<evidence type="ECO:0000313" key="1">
    <source>
        <dbReference type="EMBL" id="TGY88037.1"/>
    </source>
</evidence>
<reference evidence="1" key="1">
    <citation type="submission" date="2019-04" db="EMBL/GenBank/DDBJ databases">
        <title>Microbes associate with the intestines of laboratory mice.</title>
        <authorList>
            <person name="Navarre W."/>
            <person name="Wong E."/>
            <person name="Huang K."/>
            <person name="Tropini C."/>
            <person name="Ng K."/>
            <person name="Yu B."/>
        </authorList>
    </citation>
    <scope>NUCLEOTIDE SEQUENCE</scope>
    <source>
        <strain evidence="1">NM01_1-7b</strain>
    </source>
</reference>
<organism evidence="1 2">
    <name type="scientific">Petralouisia muris</name>
    <dbReference type="NCBI Taxonomy" id="3032872"/>
    <lineage>
        <taxon>Bacteria</taxon>
        <taxon>Bacillati</taxon>
        <taxon>Bacillota</taxon>
        <taxon>Clostridia</taxon>
        <taxon>Lachnospirales</taxon>
        <taxon>Lachnospiraceae</taxon>
        <taxon>Petralouisia</taxon>
    </lineage>
</organism>
<name>A0AC61RNC5_9FIRM</name>
<dbReference type="EMBL" id="SRYA01000104">
    <property type="protein sequence ID" value="TGY88037.1"/>
    <property type="molecule type" value="Genomic_DNA"/>
</dbReference>
<protein>
    <submittedName>
        <fullName evidence="1">BlaI/MecI/CopY family transcriptional regulator</fullName>
    </submittedName>
</protein>
<keyword evidence="2" id="KW-1185">Reference proteome</keyword>
<comment type="caution">
    <text evidence="1">The sequence shown here is derived from an EMBL/GenBank/DDBJ whole genome shotgun (WGS) entry which is preliminary data.</text>
</comment>
<accession>A0AC61RNC5</accession>
<proteinExistence type="predicted"/>
<gene>
    <name evidence="1" type="ORF">E5329_26050</name>
</gene>
<dbReference type="Proteomes" id="UP000304953">
    <property type="component" value="Unassembled WGS sequence"/>
</dbReference>
<sequence>MKDLPQISEAEFEVMKIIWKYAPISTNEITDRLVKTTTWSPKTIQTLIKRLVTKGILSYEKQSRVFVYTPLVDEAEYIGQESNTFLNRFYDGNITAMLSAYINNDKLSEAEIDELRSLLSKN</sequence>
<evidence type="ECO:0000313" key="2">
    <source>
        <dbReference type="Proteomes" id="UP000304953"/>
    </source>
</evidence>